<comment type="similarity">
    <text evidence="1">Belongs to the LysR transcriptional regulatory family.</text>
</comment>
<evidence type="ECO:0000256" key="3">
    <source>
        <dbReference type="ARBA" id="ARBA00023125"/>
    </source>
</evidence>
<dbReference type="Proteomes" id="UP000565262">
    <property type="component" value="Unassembled WGS sequence"/>
</dbReference>
<organism evidence="6 7">
    <name type="scientific">Oceanospirillum sediminis</name>
    <dbReference type="NCBI Taxonomy" id="2760088"/>
    <lineage>
        <taxon>Bacteria</taxon>
        <taxon>Pseudomonadati</taxon>
        <taxon>Pseudomonadota</taxon>
        <taxon>Gammaproteobacteria</taxon>
        <taxon>Oceanospirillales</taxon>
        <taxon>Oceanospirillaceae</taxon>
        <taxon>Oceanospirillum</taxon>
    </lineage>
</organism>
<dbReference type="Gene3D" id="3.40.190.10">
    <property type="entry name" value="Periplasmic binding protein-like II"/>
    <property type="match status" value="2"/>
</dbReference>
<dbReference type="Gene3D" id="1.10.10.10">
    <property type="entry name" value="Winged helix-like DNA-binding domain superfamily/Winged helix DNA-binding domain"/>
    <property type="match status" value="1"/>
</dbReference>
<dbReference type="PRINTS" id="PR00039">
    <property type="entry name" value="HTHLYSR"/>
</dbReference>
<dbReference type="GO" id="GO:0003677">
    <property type="term" value="F:DNA binding"/>
    <property type="evidence" value="ECO:0007669"/>
    <property type="project" value="UniProtKB-KW"/>
</dbReference>
<dbReference type="PANTHER" id="PTHR30118">
    <property type="entry name" value="HTH-TYPE TRANSCRIPTIONAL REGULATOR LEUO-RELATED"/>
    <property type="match status" value="1"/>
</dbReference>
<evidence type="ECO:0000259" key="5">
    <source>
        <dbReference type="PROSITE" id="PS50931"/>
    </source>
</evidence>
<dbReference type="PANTHER" id="PTHR30118:SF15">
    <property type="entry name" value="TRANSCRIPTIONAL REGULATORY PROTEIN"/>
    <property type="match status" value="1"/>
</dbReference>
<dbReference type="InterPro" id="IPR050389">
    <property type="entry name" value="LysR-type_TF"/>
</dbReference>
<proteinExistence type="inferred from homology"/>
<dbReference type="Pfam" id="PF00126">
    <property type="entry name" value="HTH_1"/>
    <property type="match status" value="1"/>
</dbReference>
<keyword evidence="2" id="KW-0805">Transcription regulation</keyword>
<sequence length="306" mass="35258">MHNLNLNLLRALAVLLETRNVSQSAERLHLTQSAMSRQLSQLRDYFDDPLLIREGNDYLLSARARLLSPRIQQILVAIDGLKDDEGFDPQACQRRFRFACTDYVAQLIFPEVLNMLQQKAPRVDIVYQLWQPQWLNQMAQLPLDFASTMTRSVPENIRSICMGQDRSVCLMRSQHPLVSEKAPDLKALLKYSFVHLNSGGDKDSFFDKALTDRKLKRRILFEVPFFSAAFQVVSQSDALLIVPEHIARNAGRYYDLSYCPLPIESPENHYHFCWHDIHDADPAHQWIRECIAAVIGESIYSPRGMQ</sequence>
<dbReference type="RefSeq" id="WP_182808029.1">
    <property type="nucleotide sequence ID" value="NZ_JACJFM010000006.1"/>
</dbReference>
<evidence type="ECO:0000256" key="1">
    <source>
        <dbReference type="ARBA" id="ARBA00009437"/>
    </source>
</evidence>
<dbReference type="InterPro" id="IPR005119">
    <property type="entry name" value="LysR_subst-bd"/>
</dbReference>
<feature type="domain" description="HTH lysR-type" evidence="5">
    <location>
        <begin position="4"/>
        <end position="61"/>
    </location>
</feature>
<dbReference type="SUPFAM" id="SSF46785">
    <property type="entry name" value="Winged helix' DNA-binding domain"/>
    <property type="match status" value="1"/>
</dbReference>
<dbReference type="GO" id="GO:0003700">
    <property type="term" value="F:DNA-binding transcription factor activity"/>
    <property type="evidence" value="ECO:0007669"/>
    <property type="project" value="InterPro"/>
</dbReference>
<dbReference type="CDD" id="cd08417">
    <property type="entry name" value="PBP2_Nitroaromatics_like"/>
    <property type="match status" value="1"/>
</dbReference>
<dbReference type="InterPro" id="IPR036388">
    <property type="entry name" value="WH-like_DNA-bd_sf"/>
</dbReference>
<gene>
    <name evidence="6" type="ORF">H4O21_06445</name>
</gene>
<dbReference type="Pfam" id="PF03466">
    <property type="entry name" value="LysR_substrate"/>
    <property type="match status" value="1"/>
</dbReference>
<dbReference type="AlphaFoldDB" id="A0A839INH3"/>
<dbReference type="InterPro" id="IPR037402">
    <property type="entry name" value="YidZ_PBP2"/>
</dbReference>
<protein>
    <submittedName>
        <fullName evidence="6">LysR family transcriptional regulator</fullName>
    </submittedName>
</protein>
<evidence type="ECO:0000313" key="7">
    <source>
        <dbReference type="Proteomes" id="UP000565262"/>
    </source>
</evidence>
<comment type="caution">
    <text evidence="6">The sequence shown here is derived from an EMBL/GenBank/DDBJ whole genome shotgun (WGS) entry which is preliminary data.</text>
</comment>
<dbReference type="InterPro" id="IPR000847">
    <property type="entry name" value="LysR_HTH_N"/>
</dbReference>
<accession>A0A839INH3</accession>
<reference evidence="6 7" key="1">
    <citation type="submission" date="2020-08" db="EMBL/GenBank/DDBJ databases">
        <title>Oceanospirillum sp. nov. isolated from marine sediment.</title>
        <authorList>
            <person name="Ji X."/>
        </authorList>
    </citation>
    <scope>NUCLEOTIDE SEQUENCE [LARGE SCALE GENOMIC DNA]</scope>
    <source>
        <strain evidence="6 7">D5</strain>
    </source>
</reference>
<dbReference type="SUPFAM" id="SSF53850">
    <property type="entry name" value="Periplasmic binding protein-like II"/>
    <property type="match status" value="1"/>
</dbReference>
<dbReference type="EMBL" id="JACJFM010000006">
    <property type="protein sequence ID" value="MBB1486244.1"/>
    <property type="molecule type" value="Genomic_DNA"/>
</dbReference>
<evidence type="ECO:0000256" key="2">
    <source>
        <dbReference type="ARBA" id="ARBA00023015"/>
    </source>
</evidence>
<dbReference type="PROSITE" id="PS50931">
    <property type="entry name" value="HTH_LYSR"/>
    <property type="match status" value="1"/>
</dbReference>
<keyword evidence="7" id="KW-1185">Reference proteome</keyword>
<keyword evidence="3" id="KW-0238">DNA-binding</keyword>
<evidence type="ECO:0000313" key="6">
    <source>
        <dbReference type="EMBL" id="MBB1486244.1"/>
    </source>
</evidence>
<name>A0A839INH3_9GAMM</name>
<evidence type="ECO:0000256" key="4">
    <source>
        <dbReference type="ARBA" id="ARBA00023163"/>
    </source>
</evidence>
<keyword evidence="4" id="KW-0804">Transcription</keyword>
<dbReference type="InterPro" id="IPR036390">
    <property type="entry name" value="WH_DNA-bd_sf"/>
</dbReference>